<accession>A0A5S6Q984</accession>
<reference evidence="2" key="1">
    <citation type="submission" date="2019-12" db="UniProtKB">
        <authorList>
            <consortium name="WormBaseParasite"/>
        </authorList>
    </citation>
    <scope>IDENTIFICATION</scope>
</reference>
<protein>
    <submittedName>
        <fullName evidence="2">Uncharacterized protein</fullName>
    </submittedName>
</protein>
<sequence>MTDADVPFMLIDCFVFIFVSISRLEQYACFGYPFPLVFSSFPLRLIDSDKYNRSHIVRIVRRIFVCAFVGIACDIKGVDRRYIN</sequence>
<name>A0A5S6Q984_TRIMR</name>
<evidence type="ECO:0000313" key="2">
    <source>
        <dbReference type="WBParaSite" id="TMUE_1000003881.1"/>
    </source>
</evidence>
<dbReference type="AlphaFoldDB" id="A0A5S6Q984"/>
<keyword evidence="1" id="KW-1185">Reference proteome</keyword>
<dbReference type="Proteomes" id="UP000046395">
    <property type="component" value="Unassembled WGS sequence"/>
</dbReference>
<dbReference type="WBParaSite" id="TMUE_1000003881.1">
    <property type="protein sequence ID" value="TMUE_1000003881.1"/>
    <property type="gene ID" value="WBGene00290098"/>
</dbReference>
<proteinExistence type="predicted"/>
<evidence type="ECO:0000313" key="1">
    <source>
        <dbReference type="Proteomes" id="UP000046395"/>
    </source>
</evidence>
<organism evidence="1 2">
    <name type="scientific">Trichuris muris</name>
    <name type="common">Mouse whipworm</name>
    <dbReference type="NCBI Taxonomy" id="70415"/>
    <lineage>
        <taxon>Eukaryota</taxon>
        <taxon>Metazoa</taxon>
        <taxon>Ecdysozoa</taxon>
        <taxon>Nematoda</taxon>
        <taxon>Enoplea</taxon>
        <taxon>Dorylaimia</taxon>
        <taxon>Trichinellida</taxon>
        <taxon>Trichuridae</taxon>
        <taxon>Trichuris</taxon>
    </lineage>
</organism>